<name>A0ABM8HUX1_9BACT</name>
<dbReference type="SUPFAM" id="SSF56752">
    <property type="entry name" value="D-aminoacid aminotransferase-like PLP-dependent enzymes"/>
    <property type="match status" value="1"/>
</dbReference>
<keyword evidence="14" id="KW-1185">Reference proteome</keyword>
<keyword evidence="13" id="KW-0808">Transferase</keyword>
<evidence type="ECO:0000256" key="8">
    <source>
        <dbReference type="ARBA" id="ARBA00048212"/>
    </source>
</evidence>
<dbReference type="RefSeq" id="WP_221251747.1">
    <property type="nucleotide sequence ID" value="NZ_AP024355.1"/>
</dbReference>
<evidence type="ECO:0000313" key="13">
    <source>
        <dbReference type="EMBL" id="BCR04303.1"/>
    </source>
</evidence>
<dbReference type="Gene3D" id="3.30.470.10">
    <property type="match status" value="1"/>
</dbReference>
<evidence type="ECO:0000256" key="3">
    <source>
        <dbReference type="ARBA" id="ARBA00004931"/>
    </source>
</evidence>
<gene>
    <name evidence="13" type="ORF">DESUT3_13720</name>
</gene>
<evidence type="ECO:0000256" key="9">
    <source>
        <dbReference type="ARBA" id="ARBA00048798"/>
    </source>
</evidence>
<dbReference type="Pfam" id="PF01063">
    <property type="entry name" value="Aminotran_4"/>
    <property type="match status" value="1"/>
</dbReference>
<evidence type="ECO:0000256" key="4">
    <source>
        <dbReference type="ARBA" id="ARBA00005072"/>
    </source>
</evidence>
<evidence type="ECO:0000256" key="12">
    <source>
        <dbReference type="RuleBase" id="RU004516"/>
    </source>
</evidence>
<evidence type="ECO:0000256" key="6">
    <source>
        <dbReference type="ARBA" id="ARBA00013053"/>
    </source>
</evidence>
<dbReference type="GO" id="GO:0008483">
    <property type="term" value="F:transaminase activity"/>
    <property type="evidence" value="ECO:0007669"/>
    <property type="project" value="UniProtKB-KW"/>
</dbReference>
<reference evidence="13 14" key="1">
    <citation type="journal article" date="2016" name="C (Basel)">
        <title>Selective Growth of and Electricity Production by Marine Exoelectrogenic Bacteria in Self-Aggregated Hydrogel of Microbially Reduced Graphene Oxide.</title>
        <authorList>
            <person name="Yoshida N."/>
            <person name="Goto Y."/>
            <person name="Miyata Y."/>
        </authorList>
    </citation>
    <scope>NUCLEOTIDE SEQUENCE [LARGE SCALE GENOMIC DNA]</scope>
    <source>
        <strain evidence="13 14">NIT-T3</strain>
    </source>
</reference>
<proteinExistence type="inferred from homology"/>
<comment type="similarity">
    <text evidence="5 11">Belongs to the class-IV pyridoxal-phosphate-dependent aminotransferase family.</text>
</comment>
<dbReference type="CDD" id="cd00449">
    <property type="entry name" value="PLPDE_IV"/>
    <property type="match status" value="1"/>
</dbReference>
<dbReference type="InterPro" id="IPR018300">
    <property type="entry name" value="Aminotrans_IV_CS"/>
</dbReference>
<accession>A0ABM8HUX1</accession>
<evidence type="ECO:0000256" key="10">
    <source>
        <dbReference type="ARBA" id="ARBA00049229"/>
    </source>
</evidence>
<organism evidence="13 14">
    <name type="scientific">Desulfuromonas versatilis</name>
    <dbReference type="NCBI Taxonomy" id="2802975"/>
    <lineage>
        <taxon>Bacteria</taxon>
        <taxon>Pseudomonadati</taxon>
        <taxon>Thermodesulfobacteriota</taxon>
        <taxon>Desulfuromonadia</taxon>
        <taxon>Desulfuromonadales</taxon>
        <taxon>Desulfuromonadaceae</taxon>
        <taxon>Desulfuromonas</taxon>
    </lineage>
</organism>
<evidence type="ECO:0000256" key="7">
    <source>
        <dbReference type="ARBA" id="ARBA00022898"/>
    </source>
</evidence>
<dbReference type="PROSITE" id="PS00770">
    <property type="entry name" value="AA_TRANSFER_CLASS_4"/>
    <property type="match status" value="1"/>
</dbReference>
<comment type="catalytic activity">
    <reaction evidence="9">
        <text>L-isoleucine + 2-oxoglutarate = (S)-3-methyl-2-oxopentanoate + L-glutamate</text>
        <dbReference type="Rhea" id="RHEA:24801"/>
        <dbReference type="ChEBI" id="CHEBI:16810"/>
        <dbReference type="ChEBI" id="CHEBI:29985"/>
        <dbReference type="ChEBI" id="CHEBI:35146"/>
        <dbReference type="ChEBI" id="CHEBI:58045"/>
        <dbReference type="EC" id="2.6.1.42"/>
    </reaction>
</comment>
<protein>
    <recommendedName>
        <fullName evidence="6">branched-chain-amino-acid transaminase</fullName>
        <ecNumber evidence="6">2.6.1.42</ecNumber>
    </recommendedName>
</protein>
<dbReference type="InterPro" id="IPR043131">
    <property type="entry name" value="BCAT-like_N"/>
</dbReference>
<evidence type="ECO:0000313" key="14">
    <source>
        <dbReference type="Proteomes" id="UP001319827"/>
    </source>
</evidence>
<dbReference type="EMBL" id="AP024355">
    <property type="protein sequence ID" value="BCR04303.1"/>
    <property type="molecule type" value="Genomic_DNA"/>
</dbReference>
<comment type="pathway">
    <text evidence="4">Amino-acid biosynthesis; L-leucine biosynthesis; L-leucine from 3-methyl-2-oxobutanoate: step 4/4.</text>
</comment>
<dbReference type="Gene3D" id="3.20.10.10">
    <property type="entry name" value="D-amino Acid Aminotransferase, subunit A, domain 2"/>
    <property type="match status" value="1"/>
</dbReference>
<dbReference type="PANTHER" id="PTHR42743:SF11">
    <property type="entry name" value="AMINODEOXYCHORISMATE LYASE"/>
    <property type="match status" value="1"/>
</dbReference>
<comment type="pathway">
    <text evidence="3">Amino-acid biosynthesis; L-valine biosynthesis; L-valine from pyruvate: step 4/4.</text>
</comment>
<evidence type="ECO:0000256" key="1">
    <source>
        <dbReference type="ARBA" id="ARBA00001933"/>
    </source>
</evidence>
<comment type="pathway">
    <text evidence="2">Amino-acid biosynthesis; L-isoleucine biosynthesis; L-isoleucine from 2-oxobutanoate: step 4/4.</text>
</comment>
<keyword evidence="7 12" id="KW-0663">Pyridoxal phosphate</keyword>
<reference evidence="13 14" key="2">
    <citation type="journal article" date="2021" name="Int. J. Syst. Evol. Microbiol.">
        <title>Isolation and Polyphasic Characterization of Desulfuromonas versatilis sp. Nov., an Electrogenic Bacteria Capable of Versatile Metabolism Isolated from a Graphene Oxide-Reducing Enrichment Culture.</title>
        <authorList>
            <person name="Xie L."/>
            <person name="Yoshida N."/>
            <person name="Ishii S."/>
            <person name="Meng L."/>
        </authorList>
    </citation>
    <scope>NUCLEOTIDE SEQUENCE [LARGE SCALE GENOMIC DNA]</scope>
    <source>
        <strain evidence="13 14">NIT-T3</strain>
    </source>
</reference>
<evidence type="ECO:0000256" key="11">
    <source>
        <dbReference type="RuleBase" id="RU004106"/>
    </source>
</evidence>
<dbReference type="InterPro" id="IPR001544">
    <property type="entry name" value="Aminotrans_IV"/>
</dbReference>
<keyword evidence="13" id="KW-0032">Aminotransferase</keyword>
<dbReference type="PANTHER" id="PTHR42743">
    <property type="entry name" value="AMINO-ACID AMINOTRANSFERASE"/>
    <property type="match status" value="1"/>
</dbReference>
<comment type="cofactor">
    <cofactor evidence="1 12">
        <name>pyridoxal 5'-phosphate</name>
        <dbReference type="ChEBI" id="CHEBI:597326"/>
    </cofactor>
</comment>
<dbReference type="Proteomes" id="UP001319827">
    <property type="component" value="Chromosome"/>
</dbReference>
<evidence type="ECO:0000256" key="2">
    <source>
        <dbReference type="ARBA" id="ARBA00004824"/>
    </source>
</evidence>
<sequence>MIISIDGAFLDPGDARLPVDDGGFLYGDTLFETIKAVGKRFLLLQEHLDRLELSARLLDFPCDRKRLERTLTRATQHLSAPVSRVRLTLTRGSFEGLEFPQEKAARFILTASPWQEPDEEEREAGITCVFAPNRRVNPLSHLPQMKRGNYADCLYAANFAKSKGAREALFITDSRLLLEGATSNLFLVRGDTLATPPAGEVVLGGIMRRQILQVAAQLGLQTEERNIQVSELDDCDEAFITNSLVEVLPIAQVEGCRIARGELWKQLLGKIREQEENKAP</sequence>
<dbReference type="InterPro" id="IPR050571">
    <property type="entry name" value="Class-IV_PLP-Dep_Aminotrnsfr"/>
</dbReference>
<comment type="catalytic activity">
    <reaction evidence="10">
        <text>L-leucine + 2-oxoglutarate = 4-methyl-2-oxopentanoate + L-glutamate</text>
        <dbReference type="Rhea" id="RHEA:18321"/>
        <dbReference type="ChEBI" id="CHEBI:16810"/>
        <dbReference type="ChEBI" id="CHEBI:17865"/>
        <dbReference type="ChEBI" id="CHEBI:29985"/>
        <dbReference type="ChEBI" id="CHEBI:57427"/>
        <dbReference type="EC" id="2.6.1.42"/>
    </reaction>
</comment>
<comment type="catalytic activity">
    <reaction evidence="8">
        <text>L-valine + 2-oxoglutarate = 3-methyl-2-oxobutanoate + L-glutamate</text>
        <dbReference type="Rhea" id="RHEA:24813"/>
        <dbReference type="ChEBI" id="CHEBI:11851"/>
        <dbReference type="ChEBI" id="CHEBI:16810"/>
        <dbReference type="ChEBI" id="CHEBI:29985"/>
        <dbReference type="ChEBI" id="CHEBI:57762"/>
        <dbReference type="EC" id="2.6.1.42"/>
    </reaction>
</comment>
<dbReference type="EC" id="2.6.1.42" evidence="6"/>
<evidence type="ECO:0000256" key="5">
    <source>
        <dbReference type="ARBA" id="ARBA00009320"/>
    </source>
</evidence>
<dbReference type="InterPro" id="IPR043132">
    <property type="entry name" value="BCAT-like_C"/>
</dbReference>
<dbReference type="InterPro" id="IPR036038">
    <property type="entry name" value="Aminotransferase-like"/>
</dbReference>